<proteinExistence type="predicted"/>
<evidence type="ECO:0000313" key="2">
    <source>
        <dbReference type="Proteomes" id="UP000517916"/>
    </source>
</evidence>
<sequence>MFDRAEYQPYRPVVPPRPVQVRAATLLPTGRVGWGSNTALWARAQGLDAGATLHGRLLAWVISSTGRWFGLCVFTVTSSVGDLQVTVTQLVPGDEITPLLEPS</sequence>
<comment type="caution">
    <text evidence="1">The sequence shown here is derived from an EMBL/GenBank/DDBJ whole genome shotgun (WGS) entry which is preliminary data.</text>
</comment>
<dbReference type="EMBL" id="JACJID010000011">
    <property type="protein sequence ID" value="MBA8932197.1"/>
    <property type="molecule type" value="Genomic_DNA"/>
</dbReference>
<gene>
    <name evidence="1" type="ORF">BC739_009456</name>
</gene>
<reference evidence="1 2" key="1">
    <citation type="submission" date="2020-08" db="EMBL/GenBank/DDBJ databases">
        <title>Genomic Encyclopedia of Archaeal and Bacterial Type Strains, Phase II (KMG-II): from individual species to whole genera.</title>
        <authorList>
            <person name="Goeker M."/>
        </authorList>
    </citation>
    <scope>NUCLEOTIDE SEQUENCE [LARGE SCALE GENOMIC DNA]</scope>
    <source>
        <strain evidence="1 2">DSM 43850</strain>
    </source>
</reference>
<dbReference type="Proteomes" id="UP000517916">
    <property type="component" value="Unassembled WGS sequence"/>
</dbReference>
<keyword evidence="2" id="KW-1185">Reference proteome</keyword>
<accession>A0ABR6C019</accession>
<dbReference type="RefSeq" id="WP_182840716.1">
    <property type="nucleotide sequence ID" value="NZ_BAAABQ010000090.1"/>
</dbReference>
<name>A0ABR6C019_9PSEU</name>
<organism evidence="1 2">
    <name type="scientific">Kutzneria viridogrisea</name>
    <dbReference type="NCBI Taxonomy" id="47990"/>
    <lineage>
        <taxon>Bacteria</taxon>
        <taxon>Bacillati</taxon>
        <taxon>Actinomycetota</taxon>
        <taxon>Actinomycetes</taxon>
        <taxon>Pseudonocardiales</taxon>
        <taxon>Pseudonocardiaceae</taxon>
        <taxon>Kutzneria</taxon>
    </lineage>
</organism>
<protein>
    <submittedName>
        <fullName evidence="1">Uncharacterized protein</fullName>
    </submittedName>
</protein>
<evidence type="ECO:0000313" key="1">
    <source>
        <dbReference type="EMBL" id="MBA8932197.1"/>
    </source>
</evidence>